<evidence type="ECO:0000259" key="3">
    <source>
        <dbReference type="Pfam" id="PF01345"/>
    </source>
</evidence>
<evidence type="ECO:0000256" key="1">
    <source>
        <dbReference type="SAM" id="MobiDB-lite"/>
    </source>
</evidence>
<evidence type="ECO:0000313" key="5">
    <source>
        <dbReference type="EMBL" id="MCL7714882.1"/>
    </source>
</evidence>
<dbReference type="RefSeq" id="WP_250064170.1">
    <property type="nucleotide sequence ID" value="NZ_JAIKTS010000003.1"/>
</dbReference>
<evidence type="ECO:0000313" key="6">
    <source>
        <dbReference type="Proteomes" id="UP001431235"/>
    </source>
</evidence>
<evidence type="ECO:0000259" key="4">
    <source>
        <dbReference type="Pfam" id="PF25564"/>
    </source>
</evidence>
<name>A0ABT0SHS1_9GAMM</name>
<evidence type="ECO:0000256" key="2">
    <source>
        <dbReference type="SAM" id="SignalP"/>
    </source>
</evidence>
<keyword evidence="6" id="KW-1185">Reference proteome</keyword>
<feature type="domain" description="DUF11" evidence="3">
    <location>
        <begin position="455"/>
        <end position="522"/>
    </location>
</feature>
<feature type="domain" description="DUF7933" evidence="4">
    <location>
        <begin position="317"/>
        <end position="448"/>
    </location>
</feature>
<dbReference type="Pfam" id="PF25564">
    <property type="entry name" value="DUF7933"/>
    <property type="match status" value="1"/>
</dbReference>
<gene>
    <name evidence="5" type="ORF">K5L01_09520</name>
</gene>
<dbReference type="InterPro" id="IPR001434">
    <property type="entry name" value="OmcB-like_DUF11"/>
</dbReference>
<reference evidence="5 6" key="1">
    <citation type="submission" date="2021-08" db="EMBL/GenBank/DDBJ databases">
        <title>Novel members of of the genus Stenotrophomonas from differernt environment.</title>
        <authorList>
            <person name="Deng Y."/>
        </authorList>
    </citation>
    <scope>NUCLEOTIDE SEQUENCE [LARGE SCALE GENOMIC DNA]</scope>
    <source>
        <strain evidence="5 6">CPCC 101365</strain>
    </source>
</reference>
<feature type="region of interest" description="Disordered" evidence="1">
    <location>
        <begin position="1"/>
        <end position="25"/>
    </location>
</feature>
<proteinExistence type="predicted"/>
<feature type="chain" id="PRO_5046467066" evidence="2">
    <location>
        <begin position="45"/>
        <end position="556"/>
    </location>
</feature>
<dbReference type="Proteomes" id="UP001431235">
    <property type="component" value="Unassembled WGS sequence"/>
</dbReference>
<organism evidence="5 6">
    <name type="scientific">Stenotrophomonas mori</name>
    <dbReference type="NCBI Taxonomy" id="2871096"/>
    <lineage>
        <taxon>Bacteria</taxon>
        <taxon>Pseudomonadati</taxon>
        <taxon>Pseudomonadota</taxon>
        <taxon>Gammaproteobacteria</taxon>
        <taxon>Lysobacterales</taxon>
        <taxon>Lysobacteraceae</taxon>
        <taxon>Stenotrophomonas</taxon>
    </lineage>
</organism>
<accession>A0ABT0SHS1</accession>
<comment type="caution">
    <text evidence="5">The sequence shown here is derived from an EMBL/GenBank/DDBJ whole genome shotgun (WGS) entry which is preliminary data.</text>
</comment>
<dbReference type="InterPro" id="IPR057693">
    <property type="entry name" value="DUF7933"/>
</dbReference>
<keyword evidence="2" id="KW-0732">Signal</keyword>
<sequence>MNNNDPSRGPAGGSPQARRPRDHHRRARALTAALTLALSPCALAQVLPEDIRYAEDFEAGTGTMSLALADYTHGGYTPYSADAYWLDYANCNGVIVRYAADNGSSGFSGGHCSNPVGSWNDAVAGAASRNNVRRLADALGQVDAGLAGSTPATRRNHALTAWTTFRNGSDNLKQFETASMNLGAGMRFYTARVDVAEASCSWSRNVGTTSRLDLYLVSGNVEHAITDRPIEACADGRAADYSSPGQAANLDGGLEAGASGDGWEGGGATVRAGRFYSDAAMKMADASAVRVRLRNRTGSGDGNDAAIDNIVITDATPKLAKAFSPGSLPAGGGTARMVFTVNNRPDGLAKVGWRFTDTLQAGLTLAGTVAGGTCTNHDNTPGTRATLAGTVGGTSITVSGSLPGGASCTVEFDVEVAASVDAGTTLENCAADLSALEYIDGPDACAVLRITPAVDLSVTKTAGAASAAAGGRLDYTLVVRNEGPDAADGAVVRDVPGAGLDCTTASGATLACDGSGCPAGPLDPDALTGAGLTLPHFPGGGEARFTLSCRVDASGS</sequence>
<dbReference type="Pfam" id="PF01345">
    <property type="entry name" value="DUF11"/>
    <property type="match status" value="1"/>
</dbReference>
<dbReference type="EMBL" id="JAIKTS010000003">
    <property type="protein sequence ID" value="MCL7714882.1"/>
    <property type="molecule type" value="Genomic_DNA"/>
</dbReference>
<dbReference type="NCBIfam" id="TIGR01451">
    <property type="entry name" value="B_ant_repeat"/>
    <property type="match status" value="1"/>
</dbReference>
<dbReference type="InterPro" id="IPR047589">
    <property type="entry name" value="DUF11_rpt"/>
</dbReference>
<protein>
    <submittedName>
        <fullName evidence="5">DUF11 domain-containing protein</fullName>
    </submittedName>
</protein>
<feature type="signal peptide" evidence="2">
    <location>
        <begin position="1"/>
        <end position="44"/>
    </location>
</feature>